<dbReference type="InParanoid" id="A0A0D2JIW3"/>
<proteinExistence type="predicted"/>
<dbReference type="STRING" id="1429043.X474_02965"/>
<protein>
    <submittedName>
        <fullName evidence="3">X-Pro dipeptidase</fullName>
    </submittedName>
</protein>
<dbReference type="SUPFAM" id="SSF55920">
    <property type="entry name" value="Creatinase/aminopeptidase"/>
    <property type="match status" value="1"/>
</dbReference>
<feature type="domain" description="Peptidase M24" evidence="1">
    <location>
        <begin position="165"/>
        <end position="374"/>
    </location>
</feature>
<dbReference type="RefSeq" id="WP_044346563.1">
    <property type="nucleotide sequence ID" value="NZ_AZAC01000002.1"/>
</dbReference>
<dbReference type="CDD" id="cd01066">
    <property type="entry name" value="APP_MetAP"/>
    <property type="match status" value="1"/>
</dbReference>
<name>A0A0D2JIW3_9BACT</name>
<reference evidence="3 4" key="1">
    <citation type="submission" date="2013-11" db="EMBL/GenBank/DDBJ databases">
        <title>Metagenomic analysis of a methanogenic consortium involved in long chain n-alkane degradation.</title>
        <authorList>
            <person name="Davidova I.A."/>
            <person name="Callaghan A.V."/>
            <person name="Wawrik B."/>
            <person name="Pruitt S."/>
            <person name="Marks C."/>
            <person name="Duncan K.E."/>
            <person name="Suflita J.M."/>
        </authorList>
    </citation>
    <scope>NUCLEOTIDE SEQUENCE [LARGE SCALE GENOMIC DNA]</scope>
    <source>
        <strain evidence="3 4">SPR</strain>
    </source>
</reference>
<dbReference type="InterPro" id="IPR029149">
    <property type="entry name" value="Creatin/AminoP/Spt16_N"/>
</dbReference>
<evidence type="ECO:0000313" key="3">
    <source>
        <dbReference type="EMBL" id="KIX15626.1"/>
    </source>
</evidence>
<dbReference type="SUPFAM" id="SSF53092">
    <property type="entry name" value="Creatinase/prolidase N-terminal domain"/>
    <property type="match status" value="1"/>
</dbReference>
<dbReference type="InterPro" id="IPR050659">
    <property type="entry name" value="Peptidase_M24B"/>
</dbReference>
<evidence type="ECO:0000313" key="4">
    <source>
        <dbReference type="Proteomes" id="UP000032233"/>
    </source>
</evidence>
<gene>
    <name evidence="3" type="ORF">X474_02965</name>
</gene>
<dbReference type="PANTHER" id="PTHR46112:SF2">
    <property type="entry name" value="XAA-PRO AMINOPEPTIDASE P-RELATED"/>
    <property type="match status" value="1"/>
</dbReference>
<dbReference type="Pfam" id="PF00557">
    <property type="entry name" value="Peptidase_M24"/>
    <property type="match status" value="1"/>
</dbReference>
<evidence type="ECO:0000259" key="2">
    <source>
        <dbReference type="Pfam" id="PF01321"/>
    </source>
</evidence>
<sequence length="390" mass="43837">MPVFKKEDYQVRVEKVKQRMAARGLDLLVVSDPANMNYLTGYDGWSFYVPQVVIVSLEEDVPSWIGRGMDTAGAKYTTYLPSQNIKGYPDNYIQTTERHPIDFVCDFIKEKGWEKSRVGVETDAYYWTARSQQSLEKGLPEAKVEDANLLVNWVRLIKSDAEIALMRQAGKITEKVLATAMEVVAPGVRECDAVAAIYQAQISGTNEYGGDYTSIVPMMPTGEKTSTPHLTWTDEPYENEVAVNLELAACRHRYHSPMARTLYLGKNPPAKLVSTAEVVVEGLHAALDSARAGVEAWEVELAWRKVIAKQGLEKESRIGYSVGLNYPPDWGEHTASLRPKDTTVLKPNMTFHMILGMWMDGWGFECSEAFRVTEGEAETFADFPRKLFIK</sequence>
<dbReference type="EMBL" id="AZAC01000002">
    <property type="protein sequence ID" value="KIX15626.1"/>
    <property type="molecule type" value="Genomic_DNA"/>
</dbReference>
<keyword evidence="4" id="KW-1185">Reference proteome</keyword>
<dbReference type="PATRIC" id="fig|1429043.3.peg.621"/>
<dbReference type="Gene3D" id="3.90.230.10">
    <property type="entry name" value="Creatinase/methionine aminopeptidase superfamily"/>
    <property type="match status" value="1"/>
</dbReference>
<dbReference type="OrthoDB" id="9761809at2"/>
<dbReference type="InterPro" id="IPR036005">
    <property type="entry name" value="Creatinase/aminopeptidase-like"/>
</dbReference>
<dbReference type="AlphaFoldDB" id="A0A0D2JIW3"/>
<evidence type="ECO:0000259" key="1">
    <source>
        <dbReference type="Pfam" id="PF00557"/>
    </source>
</evidence>
<dbReference type="Proteomes" id="UP000032233">
    <property type="component" value="Unassembled WGS sequence"/>
</dbReference>
<dbReference type="PANTHER" id="PTHR46112">
    <property type="entry name" value="AMINOPEPTIDASE"/>
    <property type="match status" value="1"/>
</dbReference>
<organism evidence="3 4">
    <name type="scientific">Dethiosulfatarculus sandiegensis</name>
    <dbReference type="NCBI Taxonomy" id="1429043"/>
    <lineage>
        <taxon>Bacteria</taxon>
        <taxon>Pseudomonadati</taxon>
        <taxon>Thermodesulfobacteriota</taxon>
        <taxon>Desulfarculia</taxon>
        <taxon>Desulfarculales</taxon>
        <taxon>Desulfarculaceae</taxon>
        <taxon>Dethiosulfatarculus</taxon>
    </lineage>
</organism>
<dbReference type="Pfam" id="PF01321">
    <property type="entry name" value="Creatinase_N"/>
    <property type="match status" value="1"/>
</dbReference>
<comment type="caution">
    <text evidence="3">The sequence shown here is derived from an EMBL/GenBank/DDBJ whole genome shotgun (WGS) entry which is preliminary data.</text>
</comment>
<dbReference type="InterPro" id="IPR000587">
    <property type="entry name" value="Creatinase_N"/>
</dbReference>
<dbReference type="InterPro" id="IPR000994">
    <property type="entry name" value="Pept_M24"/>
</dbReference>
<dbReference type="Gene3D" id="3.40.350.10">
    <property type="entry name" value="Creatinase/prolidase N-terminal domain"/>
    <property type="match status" value="1"/>
</dbReference>
<feature type="domain" description="Creatinase N-terminal" evidence="2">
    <location>
        <begin position="12"/>
        <end position="157"/>
    </location>
</feature>
<accession>A0A0D2JIW3</accession>